<evidence type="ECO:0000313" key="3">
    <source>
        <dbReference type="EMBL" id="SCX62496.1"/>
    </source>
</evidence>
<protein>
    <submittedName>
        <fullName evidence="3">Fimbrial chaperone protein</fullName>
    </submittedName>
</protein>
<dbReference type="GeneID" id="23846533"/>
<feature type="domain" description="Pili assembly chaperone N-terminal" evidence="2">
    <location>
        <begin position="24"/>
        <end position="141"/>
    </location>
</feature>
<evidence type="ECO:0000256" key="1">
    <source>
        <dbReference type="SAM" id="SignalP"/>
    </source>
</evidence>
<comment type="caution">
    <text evidence="3">The sequence shown here is derived from an EMBL/GenBank/DDBJ whole genome shotgun (WGS) entry which is preliminary data.</text>
</comment>
<accession>A0A1G4Z9Z7</accession>
<sequence>MRTLLRPCCMLFLLITGHASAVALTISPVSLQMDAGQKAISLTIKNDSADAAPIQLRVFRWTQEKGNDQFRETDEIVISPPFVTLAASRSYNVRIFRKDTRTPAQELTYRIIIDEIPRPVDARSAGGGVKMSLRTSHPLFITTQEAVATVTWSMKRDSRGWYVSARNDGNRHALLTDVYLVDRNSHQKVALNVNSVNGYILGHSYRDYDIRGAQFTPLTGHQYAVEARINGKTITGTL</sequence>
<evidence type="ECO:0000259" key="2">
    <source>
        <dbReference type="Pfam" id="PF00345"/>
    </source>
</evidence>
<gene>
    <name evidence="3" type="ORF">SAMN02927897_04329</name>
</gene>
<organism evidence="3 4">
    <name type="scientific">Kosakonia sacchari</name>
    <dbReference type="NCBI Taxonomy" id="1158459"/>
    <lineage>
        <taxon>Bacteria</taxon>
        <taxon>Pseudomonadati</taxon>
        <taxon>Pseudomonadota</taxon>
        <taxon>Gammaproteobacteria</taxon>
        <taxon>Enterobacterales</taxon>
        <taxon>Enterobacteriaceae</taxon>
        <taxon>Kosakonia</taxon>
    </lineage>
</organism>
<feature type="signal peptide" evidence="1">
    <location>
        <begin position="1"/>
        <end position="21"/>
    </location>
</feature>
<evidence type="ECO:0000313" key="4">
    <source>
        <dbReference type="Proteomes" id="UP000183569"/>
    </source>
</evidence>
<reference evidence="3 4" key="1">
    <citation type="submission" date="2016-10" db="EMBL/GenBank/DDBJ databases">
        <authorList>
            <person name="Varghese N."/>
            <person name="Submissions S."/>
        </authorList>
    </citation>
    <scope>NUCLEOTIDE SEQUENCE [LARGE SCALE GENOMIC DNA]</scope>
    <source>
        <strain evidence="3 4">CGMCC 1.12102</strain>
    </source>
</reference>
<keyword evidence="1" id="KW-0732">Signal</keyword>
<dbReference type="RefSeq" id="WP_017459808.1">
    <property type="nucleotide sequence ID" value="NZ_FMUI01000019.1"/>
</dbReference>
<dbReference type="GO" id="GO:0030288">
    <property type="term" value="C:outer membrane-bounded periplasmic space"/>
    <property type="evidence" value="ECO:0007669"/>
    <property type="project" value="InterPro"/>
</dbReference>
<dbReference type="AlphaFoldDB" id="A0A1G4Z9Z7"/>
<dbReference type="PANTHER" id="PTHR30251:SF4">
    <property type="entry name" value="SLR1668 PROTEIN"/>
    <property type="match status" value="1"/>
</dbReference>
<dbReference type="Gene3D" id="2.60.40.10">
    <property type="entry name" value="Immunoglobulins"/>
    <property type="match status" value="1"/>
</dbReference>
<feature type="chain" id="PRO_5032542896" evidence="1">
    <location>
        <begin position="22"/>
        <end position="238"/>
    </location>
</feature>
<dbReference type="PANTHER" id="PTHR30251">
    <property type="entry name" value="PILUS ASSEMBLY CHAPERONE"/>
    <property type="match status" value="1"/>
</dbReference>
<name>A0A1G4Z9Z7_9ENTR</name>
<proteinExistence type="predicted"/>
<dbReference type="InterPro" id="IPR050643">
    <property type="entry name" value="Periplasmic_pilus_chap"/>
</dbReference>
<dbReference type="EMBL" id="FMUI01000019">
    <property type="protein sequence ID" value="SCX62496.1"/>
    <property type="molecule type" value="Genomic_DNA"/>
</dbReference>
<dbReference type="SUPFAM" id="SSF49354">
    <property type="entry name" value="PapD-like"/>
    <property type="match status" value="1"/>
</dbReference>
<dbReference type="InterPro" id="IPR008962">
    <property type="entry name" value="PapD-like_sf"/>
</dbReference>
<dbReference type="Proteomes" id="UP000183569">
    <property type="component" value="Unassembled WGS sequence"/>
</dbReference>
<dbReference type="InterPro" id="IPR016147">
    <property type="entry name" value="Pili_assmbl_chaperone_N"/>
</dbReference>
<dbReference type="InterPro" id="IPR013783">
    <property type="entry name" value="Ig-like_fold"/>
</dbReference>
<dbReference type="GO" id="GO:0071555">
    <property type="term" value="P:cell wall organization"/>
    <property type="evidence" value="ECO:0007669"/>
    <property type="project" value="InterPro"/>
</dbReference>
<dbReference type="Pfam" id="PF00345">
    <property type="entry name" value="PapD_N"/>
    <property type="match status" value="1"/>
</dbReference>